<comment type="caution">
    <text evidence="2">The sequence shown here is derived from an EMBL/GenBank/DDBJ whole genome shotgun (WGS) entry which is preliminary data.</text>
</comment>
<reference evidence="2 3" key="1">
    <citation type="submission" date="2021-02" db="EMBL/GenBank/DDBJ databases">
        <title>Draft genome of the type strains Burkholderia anthina DSM16086.</title>
        <authorList>
            <person name="Hertel R."/>
            <person name="Meissner J."/>
            <person name="Poehlein A."/>
            <person name="Daniel R."/>
            <person name="Commichau F.M."/>
        </authorList>
    </citation>
    <scope>NUCLEOTIDE SEQUENCE [LARGE SCALE GENOMIC DNA]</scope>
    <source>
        <strain evidence="2 3">DSM 16086</strain>
    </source>
</reference>
<accession>A0ABS2B3B7</accession>
<dbReference type="Gene3D" id="2.40.160.210">
    <property type="entry name" value="Acyl-CoA thioesterase, double hotdog domain"/>
    <property type="match status" value="1"/>
</dbReference>
<keyword evidence="3" id="KW-1185">Reference proteome</keyword>
<name>A0ABS2B3B7_9BURK</name>
<evidence type="ECO:0000259" key="1">
    <source>
        <dbReference type="Pfam" id="PF20789"/>
    </source>
</evidence>
<protein>
    <submittedName>
        <fullName evidence="2">Thioesterase family protein</fullName>
    </submittedName>
</protein>
<dbReference type="InterPro" id="IPR049450">
    <property type="entry name" value="ACOT8-like_C"/>
</dbReference>
<dbReference type="Proteomes" id="UP000755577">
    <property type="component" value="Unassembled WGS sequence"/>
</dbReference>
<evidence type="ECO:0000313" key="3">
    <source>
        <dbReference type="Proteomes" id="UP000755577"/>
    </source>
</evidence>
<dbReference type="SUPFAM" id="SSF54637">
    <property type="entry name" value="Thioesterase/thiol ester dehydrase-isomerase"/>
    <property type="match status" value="1"/>
</dbReference>
<feature type="domain" description="Acyl-CoA thioesterase-like C-terminal" evidence="1">
    <location>
        <begin position="157"/>
        <end position="278"/>
    </location>
</feature>
<gene>
    <name evidence="2" type="ORF">JQK92_13535</name>
</gene>
<dbReference type="InterPro" id="IPR029069">
    <property type="entry name" value="HotDog_dom_sf"/>
</dbReference>
<dbReference type="GeneID" id="56504834"/>
<dbReference type="InterPro" id="IPR042171">
    <property type="entry name" value="Acyl-CoA_hotdog"/>
</dbReference>
<dbReference type="Pfam" id="PF20789">
    <property type="entry name" value="4HBT_3C"/>
    <property type="match status" value="1"/>
</dbReference>
<proteinExistence type="predicted"/>
<organism evidence="2 3">
    <name type="scientific">Burkholderia anthina</name>
    <dbReference type="NCBI Taxonomy" id="179879"/>
    <lineage>
        <taxon>Bacteria</taxon>
        <taxon>Pseudomonadati</taxon>
        <taxon>Pseudomonadota</taxon>
        <taxon>Betaproteobacteria</taxon>
        <taxon>Burkholderiales</taxon>
        <taxon>Burkholderiaceae</taxon>
        <taxon>Burkholderia</taxon>
        <taxon>Burkholderia cepacia complex</taxon>
    </lineage>
</organism>
<dbReference type="EMBL" id="JAFCIQ010000007">
    <property type="protein sequence ID" value="MBM2767451.1"/>
    <property type="molecule type" value="Genomic_DNA"/>
</dbReference>
<evidence type="ECO:0000313" key="2">
    <source>
        <dbReference type="EMBL" id="MBM2767451.1"/>
    </source>
</evidence>
<sequence length="284" mass="30535">MHESCDHPFASSGYDDLTILLPVSSTGERSYRSCFVHFESRPMFGAGLMAGQGVWAAAQSIGRRRVRALELSISGEPRSGEGLEYAVESAGAKAGNVCRDVYAVQGLDMLGRMQVIFAETEACAAACGTAHAEDASSDAAVAGPAPMDATRRVERRMPFAEIREWIATLPEPGEAGNVRLRVWCRLRHPLPAGGAWCAAALTYIAVSHTPVAVEAGRTPAEAASFEPGSGEFSMRFHRGSFDVNDWMLLDSAITRSMTRRYSVETNIFSRSGVLVATSLGKNSR</sequence>
<dbReference type="RefSeq" id="WP_174928722.1">
    <property type="nucleotide sequence ID" value="NZ_CABVLY010000047.1"/>
</dbReference>